<dbReference type="Pfam" id="PF12734">
    <property type="entry name" value="CYSTM"/>
    <property type="match status" value="1"/>
</dbReference>
<comment type="subcellular location">
    <subcellularLocation>
        <location evidence="1">Membrane</location>
    </subcellularLocation>
</comment>
<feature type="domain" description="Cysteine-rich transmembrane" evidence="5">
    <location>
        <begin position="30"/>
        <end position="64"/>
    </location>
</feature>
<keyword evidence="7" id="KW-1185">Reference proteome</keyword>
<proteinExistence type="inferred from homology"/>
<keyword evidence="3" id="KW-0472">Membrane</keyword>
<feature type="compositionally biased region" description="Basic and acidic residues" evidence="4">
    <location>
        <begin position="1"/>
        <end position="13"/>
    </location>
</feature>
<evidence type="ECO:0000313" key="6">
    <source>
        <dbReference type="EnsemblPlants" id="Bo3g002610.1"/>
    </source>
</evidence>
<dbReference type="HOGENOM" id="CLU_128451_6_1_1"/>
<evidence type="ECO:0000256" key="3">
    <source>
        <dbReference type="ARBA" id="ARBA00023136"/>
    </source>
</evidence>
<evidence type="ECO:0000256" key="2">
    <source>
        <dbReference type="ARBA" id="ARBA00009444"/>
    </source>
</evidence>
<dbReference type="Gramene" id="Bo3g002610.1">
    <property type="protein sequence ID" value="Bo3g002610.1"/>
    <property type="gene ID" value="Bo3g002610"/>
</dbReference>
<dbReference type="GO" id="GO:0016020">
    <property type="term" value="C:membrane"/>
    <property type="evidence" value="ECO:0007669"/>
    <property type="project" value="UniProtKB-SubCell"/>
</dbReference>
<name>A0A0D3AZM6_BRAOL</name>
<evidence type="ECO:0000313" key="7">
    <source>
        <dbReference type="Proteomes" id="UP000032141"/>
    </source>
</evidence>
<accession>A0A0D3AZM6</accession>
<protein>
    <recommendedName>
        <fullName evidence="5">Cysteine-rich transmembrane domain-containing protein</fullName>
    </recommendedName>
</protein>
<dbReference type="Proteomes" id="UP000032141">
    <property type="component" value="Chromosome C3"/>
</dbReference>
<dbReference type="AlphaFoldDB" id="A0A0D3AZM6"/>
<dbReference type="eggNOG" id="ENOG502SDV1">
    <property type="taxonomic scope" value="Eukaryota"/>
</dbReference>
<organism evidence="6 7">
    <name type="scientific">Brassica oleracea var. oleracea</name>
    <dbReference type="NCBI Taxonomy" id="109376"/>
    <lineage>
        <taxon>Eukaryota</taxon>
        <taxon>Viridiplantae</taxon>
        <taxon>Streptophyta</taxon>
        <taxon>Embryophyta</taxon>
        <taxon>Tracheophyta</taxon>
        <taxon>Spermatophyta</taxon>
        <taxon>Magnoliopsida</taxon>
        <taxon>eudicotyledons</taxon>
        <taxon>Gunneridae</taxon>
        <taxon>Pentapetalae</taxon>
        <taxon>rosids</taxon>
        <taxon>malvids</taxon>
        <taxon>Brassicales</taxon>
        <taxon>Brassicaceae</taxon>
        <taxon>Brassiceae</taxon>
        <taxon>Brassica</taxon>
    </lineage>
</organism>
<comment type="similarity">
    <text evidence="2">Belongs to the CYSTM1 family.</text>
</comment>
<reference evidence="6 7" key="1">
    <citation type="journal article" date="2014" name="Genome Biol.">
        <title>Transcriptome and methylome profiling reveals relics of genome dominance in the mesopolyploid Brassica oleracea.</title>
        <authorList>
            <person name="Parkin I.A."/>
            <person name="Koh C."/>
            <person name="Tang H."/>
            <person name="Robinson S.J."/>
            <person name="Kagale S."/>
            <person name="Clarke W.E."/>
            <person name="Town C.D."/>
            <person name="Nixon J."/>
            <person name="Krishnakumar V."/>
            <person name="Bidwell S.L."/>
            <person name="Denoeud F."/>
            <person name="Belcram H."/>
            <person name="Links M.G."/>
            <person name="Just J."/>
            <person name="Clarke C."/>
            <person name="Bender T."/>
            <person name="Huebert T."/>
            <person name="Mason A.S."/>
            <person name="Pires J.C."/>
            <person name="Barker G."/>
            <person name="Moore J."/>
            <person name="Walley P.G."/>
            <person name="Manoli S."/>
            <person name="Batley J."/>
            <person name="Edwards D."/>
            <person name="Nelson M.N."/>
            <person name="Wang X."/>
            <person name="Paterson A.H."/>
            <person name="King G."/>
            <person name="Bancroft I."/>
            <person name="Chalhoub B."/>
            <person name="Sharpe A.G."/>
        </authorList>
    </citation>
    <scope>NUCLEOTIDE SEQUENCE</scope>
    <source>
        <strain evidence="6 7">cv. TO1000</strain>
    </source>
</reference>
<sequence length="85" mass="9522">MQKDTGIAQDKHHLPAGYPAAVEVPELRGQQDKNKKKKLETKQRGDKGFIEGCLFALCCCWICSKEKKRTLLQCVKLPCVSISGF</sequence>
<evidence type="ECO:0000256" key="1">
    <source>
        <dbReference type="ARBA" id="ARBA00004370"/>
    </source>
</evidence>
<dbReference type="OMA" id="CCWLCEV"/>
<evidence type="ECO:0000256" key="4">
    <source>
        <dbReference type="SAM" id="MobiDB-lite"/>
    </source>
</evidence>
<evidence type="ECO:0000259" key="5">
    <source>
        <dbReference type="Pfam" id="PF12734"/>
    </source>
</evidence>
<dbReference type="EnsemblPlants" id="Bo3g002610.1">
    <property type="protein sequence ID" value="Bo3g002610.1"/>
    <property type="gene ID" value="Bo3g002610"/>
</dbReference>
<dbReference type="InterPro" id="IPR028144">
    <property type="entry name" value="CYSTM_dom"/>
</dbReference>
<reference evidence="6" key="2">
    <citation type="submission" date="2015-03" db="UniProtKB">
        <authorList>
            <consortium name="EnsemblPlants"/>
        </authorList>
    </citation>
    <scope>IDENTIFICATION</scope>
</reference>
<feature type="region of interest" description="Disordered" evidence="4">
    <location>
        <begin position="1"/>
        <end position="42"/>
    </location>
</feature>